<comment type="caution">
    <text evidence="3">The sequence shown here is derived from an EMBL/GenBank/DDBJ whole genome shotgun (WGS) entry which is preliminary data.</text>
</comment>
<feature type="compositionally biased region" description="Polar residues" evidence="1">
    <location>
        <begin position="120"/>
        <end position="144"/>
    </location>
</feature>
<accession>A0AAN6SIA6</accession>
<dbReference type="Proteomes" id="UP001303222">
    <property type="component" value="Unassembled WGS sequence"/>
</dbReference>
<evidence type="ECO:0000313" key="3">
    <source>
        <dbReference type="EMBL" id="KAK3954394.1"/>
    </source>
</evidence>
<evidence type="ECO:0000313" key="4">
    <source>
        <dbReference type="Proteomes" id="UP001303222"/>
    </source>
</evidence>
<feature type="region of interest" description="Disordered" evidence="1">
    <location>
        <begin position="109"/>
        <end position="160"/>
    </location>
</feature>
<organism evidence="3 4">
    <name type="scientific">Pseudoneurospora amorphoporcata</name>
    <dbReference type="NCBI Taxonomy" id="241081"/>
    <lineage>
        <taxon>Eukaryota</taxon>
        <taxon>Fungi</taxon>
        <taxon>Dikarya</taxon>
        <taxon>Ascomycota</taxon>
        <taxon>Pezizomycotina</taxon>
        <taxon>Sordariomycetes</taxon>
        <taxon>Sordariomycetidae</taxon>
        <taxon>Sordariales</taxon>
        <taxon>Sordariaceae</taxon>
        <taxon>Pseudoneurospora</taxon>
    </lineage>
</organism>
<sequence>MSRPPRTLTNTDLAFLLCTLAATSQFPKASLSFETDYGLILSLEPDGSINISLRKPTEPEKQCSNPFDTATPIKSQQLFVFSPSNSGIGLNNGSIDGVLRSPLGLGTGTGTGMGGASITPPRSTPSARSAVSTPTRLGGTSSRAQTHRQRNKITSNTNSPKIQYYIRPGIDAINSSHMYYTAASPEPHPQSQPQPRPQPQPQPKIRLHRVKLSHLQSLYHHHPSTSASKSSNSWFDSYLDWIDRLEDALTQQRQRQDEQPTPCTAISLSPIRRPQAKEEKGPFTDSGEESLWLVEGLLLASWLSLQEGVDGVEYLPLAESEVYRLEPAGMDGMEDEAVVIGNMERKGSVNNAGVMMGRLLEVIRAGTGE</sequence>
<evidence type="ECO:0000256" key="1">
    <source>
        <dbReference type="SAM" id="MobiDB-lite"/>
    </source>
</evidence>
<evidence type="ECO:0000256" key="2">
    <source>
        <dbReference type="SAM" id="SignalP"/>
    </source>
</evidence>
<feature type="chain" id="PRO_5043018016" evidence="2">
    <location>
        <begin position="33"/>
        <end position="369"/>
    </location>
</feature>
<keyword evidence="4" id="KW-1185">Reference proteome</keyword>
<name>A0AAN6SIA6_9PEZI</name>
<dbReference type="AlphaFoldDB" id="A0AAN6SIA6"/>
<feature type="signal peptide" evidence="2">
    <location>
        <begin position="1"/>
        <end position="32"/>
    </location>
</feature>
<reference evidence="3" key="1">
    <citation type="journal article" date="2023" name="Mol. Phylogenet. Evol.">
        <title>Genome-scale phylogeny and comparative genomics of the fungal order Sordariales.</title>
        <authorList>
            <person name="Hensen N."/>
            <person name="Bonometti L."/>
            <person name="Westerberg I."/>
            <person name="Brannstrom I.O."/>
            <person name="Guillou S."/>
            <person name="Cros-Aarteil S."/>
            <person name="Calhoun S."/>
            <person name="Haridas S."/>
            <person name="Kuo A."/>
            <person name="Mondo S."/>
            <person name="Pangilinan J."/>
            <person name="Riley R."/>
            <person name="LaButti K."/>
            <person name="Andreopoulos B."/>
            <person name="Lipzen A."/>
            <person name="Chen C."/>
            <person name="Yan M."/>
            <person name="Daum C."/>
            <person name="Ng V."/>
            <person name="Clum A."/>
            <person name="Steindorff A."/>
            <person name="Ohm R.A."/>
            <person name="Martin F."/>
            <person name="Silar P."/>
            <person name="Natvig D.O."/>
            <person name="Lalanne C."/>
            <person name="Gautier V."/>
            <person name="Ament-Velasquez S.L."/>
            <person name="Kruys A."/>
            <person name="Hutchinson M.I."/>
            <person name="Powell A.J."/>
            <person name="Barry K."/>
            <person name="Miller A.N."/>
            <person name="Grigoriev I.V."/>
            <person name="Debuchy R."/>
            <person name="Gladieux P."/>
            <person name="Hiltunen Thoren M."/>
            <person name="Johannesson H."/>
        </authorList>
    </citation>
    <scope>NUCLEOTIDE SEQUENCE</scope>
    <source>
        <strain evidence="3">CBS 626.80</strain>
    </source>
</reference>
<feature type="region of interest" description="Disordered" evidence="1">
    <location>
        <begin position="181"/>
        <end position="202"/>
    </location>
</feature>
<feature type="compositionally biased region" description="Pro residues" evidence="1">
    <location>
        <begin position="186"/>
        <end position="202"/>
    </location>
</feature>
<protein>
    <submittedName>
        <fullName evidence="3">Uncharacterized protein</fullName>
    </submittedName>
</protein>
<keyword evidence="2" id="KW-0732">Signal</keyword>
<proteinExistence type="predicted"/>
<feature type="compositionally biased region" description="Polar residues" evidence="1">
    <location>
        <begin position="250"/>
        <end position="267"/>
    </location>
</feature>
<reference evidence="3" key="2">
    <citation type="submission" date="2023-06" db="EMBL/GenBank/DDBJ databases">
        <authorList>
            <consortium name="Lawrence Berkeley National Laboratory"/>
            <person name="Mondo S.J."/>
            <person name="Hensen N."/>
            <person name="Bonometti L."/>
            <person name="Westerberg I."/>
            <person name="Brannstrom I.O."/>
            <person name="Guillou S."/>
            <person name="Cros-Aarteil S."/>
            <person name="Calhoun S."/>
            <person name="Haridas S."/>
            <person name="Kuo A."/>
            <person name="Pangilinan J."/>
            <person name="Riley R."/>
            <person name="Labutti K."/>
            <person name="Andreopoulos B."/>
            <person name="Lipzen A."/>
            <person name="Chen C."/>
            <person name="Yanf M."/>
            <person name="Daum C."/>
            <person name="Ng V."/>
            <person name="Clum A."/>
            <person name="Steindorff A."/>
            <person name="Ohm R."/>
            <person name="Martin F."/>
            <person name="Silar P."/>
            <person name="Natvig D."/>
            <person name="Lalanne C."/>
            <person name="Gautier V."/>
            <person name="Ament-Velasquez S.L."/>
            <person name="Kruys A."/>
            <person name="Hutchinson M.I."/>
            <person name="Powell A.J."/>
            <person name="Barry K."/>
            <person name="Miller A.N."/>
            <person name="Grigoriev I.V."/>
            <person name="Debuchy R."/>
            <person name="Gladieux P."/>
            <person name="Thoren M.H."/>
            <person name="Johannesson H."/>
        </authorList>
    </citation>
    <scope>NUCLEOTIDE SEQUENCE</scope>
    <source>
        <strain evidence="3">CBS 626.80</strain>
    </source>
</reference>
<dbReference type="EMBL" id="MU859090">
    <property type="protein sequence ID" value="KAK3954394.1"/>
    <property type="molecule type" value="Genomic_DNA"/>
</dbReference>
<gene>
    <name evidence="3" type="ORF">QBC32DRAFT_336254</name>
</gene>
<feature type="region of interest" description="Disordered" evidence="1">
    <location>
        <begin position="250"/>
        <end position="286"/>
    </location>
</feature>